<keyword evidence="2" id="KW-1185">Reference proteome</keyword>
<protein>
    <submittedName>
        <fullName evidence="1">Uncharacterized protein</fullName>
    </submittedName>
</protein>
<accession>A0ACB6QXE7</accession>
<reference evidence="1" key="1">
    <citation type="journal article" date="2020" name="Stud. Mycol.">
        <title>101 Dothideomycetes genomes: a test case for predicting lifestyles and emergence of pathogens.</title>
        <authorList>
            <person name="Haridas S."/>
            <person name="Albert R."/>
            <person name="Binder M."/>
            <person name="Bloem J."/>
            <person name="Labutti K."/>
            <person name="Salamov A."/>
            <person name="Andreopoulos B."/>
            <person name="Baker S."/>
            <person name="Barry K."/>
            <person name="Bills G."/>
            <person name="Bluhm B."/>
            <person name="Cannon C."/>
            <person name="Castanera R."/>
            <person name="Culley D."/>
            <person name="Daum C."/>
            <person name="Ezra D."/>
            <person name="Gonzalez J."/>
            <person name="Henrissat B."/>
            <person name="Kuo A."/>
            <person name="Liang C."/>
            <person name="Lipzen A."/>
            <person name="Lutzoni F."/>
            <person name="Magnuson J."/>
            <person name="Mondo S."/>
            <person name="Nolan M."/>
            <person name="Ohm R."/>
            <person name="Pangilinan J."/>
            <person name="Park H.-J."/>
            <person name="Ramirez L."/>
            <person name="Alfaro M."/>
            <person name="Sun H."/>
            <person name="Tritt A."/>
            <person name="Yoshinaga Y."/>
            <person name="Zwiers L.-H."/>
            <person name="Turgeon B."/>
            <person name="Goodwin S."/>
            <person name="Spatafora J."/>
            <person name="Crous P."/>
            <person name="Grigoriev I."/>
        </authorList>
    </citation>
    <scope>NUCLEOTIDE SEQUENCE</scope>
    <source>
        <strain evidence="1">ATCC 200398</strain>
    </source>
</reference>
<proteinExistence type="predicted"/>
<sequence>MGNDRNSAILVQNSEHATRSLGNHQSNPSPPLLPAGPEMFTNADSPKSPSNIRPQTNKTLASRTRGCDNHQASLIIPPTPVPNNPALRQKIAPLGEQTFKDEEEIRKMEKVTPQSTGMDNIKNRMNELPKEAAAKVERRDSRERIRTARRERAQRGRNKAYLERAAKRNVESPKKEENTACLERVPVRIVENPKTVLEGGPNGGMDLIKKRFASLCIETSEYTISELSESESGEVQQSSDQHSQPSISRNGCGTRGEEKKATLEPEDEVDELLREWTTVRGSFN</sequence>
<dbReference type="EMBL" id="MU003504">
    <property type="protein sequence ID" value="KAF2471586.1"/>
    <property type="molecule type" value="Genomic_DNA"/>
</dbReference>
<evidence type="ECO:0000313" key="2">
    <source>
        <dbReference type="Proteomes" id="UP000799755"/>
    </source>
</evidence>
<name>A0ACB6QXE7_9PLEO</name>
<gene>
    <name evidence="1" type="ORF">BDR25DRAFT_303092</name>
</gene>
<dbReference type="Proteomes" id="UP000799755">
    <property type="component" value="Unassembled WGS sequence"/>
</dbReference>
<organism evidence="1 2">
    <name type="scientific">Lindgomyces ingoldianus</name>
    <dbReference type="NCBI Taxonomy" id="673940"/>
    <lineage>
        <taxon>Eukaryota</taxon>
        <taxon>Fungi</taxon>
        <taxon>Dikarya</taxon>
        <taxon>Ascomycota</taxon>
        <taxon>Pezizomycotina</taxon>
        <taxon>Dothideomycetes</taxon>
        <taxon>Pleosporomycetidae</taxon>
        <taxon>Pleosporales</taxon>
        <taxon>Lindgomycetaceae</taxon>
        <taxon>Lindgomyces</taxon>
    </lineage>
</organism>
<evidence type="ECO:0000313" key="1">
    <source>
        <dbReference type="EMBL" id="KAF2471586.1"/>
    </source>
</evidence>
<comment type="caution">
    <text evidence="1">The sequence shown here is derived from an EMBL/GenBank/DDBJ whole genome shotgun (WGS) entry which is preliminary data.</text>
</comment>